<evidence type="ECO:0000256" key="2">
    <source>
        <dbReference type="ARBA" id="ARBA00022801"/>
    </source>
</evidence>
<sequence>MIDIHCHILADLDDGAKSVNDSVEMAKQAVGQGIHTIIATPHHQNGVYMNQKETILAAVTTLKARLEQENIPLSITQGQEIRLYGGLKDDLGRGKLLSLADTKYVLIELPYHHVPRYAEKLLFDLQLNGYIPIIAHPERNIEIMENPGILYRLVKNGACVQLTCSSLAGRFGRSVKSAARRFIEANLVHFIASDAHNLTTRSFFFDAVENEYGRDFLSMFIENAGLLLKNRGIHKEPPLPVRKKKLLGLL</sequence>
<dbReference type="OrthoDB" id="9788539at2"/>
<dbReference type="EC" id="3.1.3.48" evidence="5"/>
<dbReference type="PANTHER" id="PTHR39181:SF1">
    <property type="entry name" value="TYROSINE-PROTEIN PHOSPHATASE YWQE"/>
    <property type="match status" value="1"/>
</dbReference>
<keyword evidence="7" id="KW-1185">Reference proteome</keyword>
<dbReference type="RefSeq" id="WP_076759120.1">
    <property type="nucleotide sequence ID" value="NZ_JARMMH010000011.1"/>
</dbReference>
<accession>A0A1R1S0W2</accession>
<dbReference type="Gene3D" id="3.20.20.140">
    <property type="entry name" value="Metal-dependent hydrolases"/>
    <property type="match status" value="1"/>
</dbReference>
<evidence type="ECO:0000256" key="3">
    <source>
        <dbReference type="ARBA" id="ARBA00022912"/>
    </source>
</evidence>
<dbReference type="EMBL" id="MTJL01000005">
    <property type="protein sequence ID" value="OMI08960.1"/>
    <property type="molecule type" value="Genomic_DNA"/>
</dbReference>
<gene>
    <name evidence="6" type="ORF">BW143_02605</name>
</gene>
<keyword evidence="3 5" id="KW-0904">Protein phosphatase</keyword>
<dbReference type="PANTHER" id="PTHR39181">
    <property type="entry name" value="TYROSINE-PROTEIN PHOSPHATASE YWQE"/>
    <property type="match status" value="1"/>
</dbReference>
<accession>A0A1R1QWD2</accession>
<evidence type="ECO:0000256" key="4">
    <source>
        <dbReference type="ARBA" id="ARBA00051722"/>
    </source>
</evidence>
<dbReference type="GO" id="GO:0004725">
    <property type="term" value="F:protein tyrosine phosphatase activity"/>
    <property type="evidence" value="ECO:0007669"/>
    <property type="project" value="UniProtKB-UniRule"/>
</dbReference>
<evidence type="ECO:0000256" key="5">
    <source>
        <dbReference type="PIRNR" id="PIRNR016557"/>
    </source>
</evidence>
<comment type="catalytic activity">
    <reaction evidence="4 5">
        <text>O-phospho-L-tyrosyl-[protein] + H2O = L-tyrosyl-[protein] + phosphate</text>
        <dbReference type="Rhea" id="RHEA:10684"/>
        <dbReference type="Rhea" id="RHEA-COMP:10136"/>
        <dbReference type="Rhea" id="RHEA-COMP:20101"/>
        <dbReference type="ChEBI" id="CHEBI:15377"/>
        <dbReference type="ChEBI" id="CHEBI:43474"/>
        <dbReference type="ChEBI" id="CHEBI:46858"/>
        <dbReference type="ChEBI" id="CHEBI:61978"/>
        <dbReference type="EC" id="3.1.3.48"/>
    </reaction>
</comment>
<organism evidence="6 7">
    <name type="scientific">Bacillus swezeyi</name>
    <dbReference type="NCBI Taxonomy" id="1925020"/>
    <lineage>
        <taxon>Bacteria</taxon>
        <taxon>Bacillati</taxon>
        <taxon>Bacillota</taxon>
        <taxon>Bacilli</taxon>
        <taxon>Bacillales</taxon>
        <taxon>Bacillaceae</taxon>
        <taxon>Bacillus</taxon>
    </lineage>
</organism>
<dbReference type="GO" id="GO:0030145">
    <property type="term" value="F:manganese ion binding"/>
    <property type="evidence" value="ECO:0007669"/>
    <property type="project" value="UniProtKB-UniRule"/>
</dbReference>
<dbReference type="PIRSF" id="PIRSF016557">
    <property type="entry name" value="Caps_synth_CpsB"/>
    <property type="match status" value="1"/>
</dbReference>
<evidence type="ECO:0000313" key="7">
    <source>
        <dbReference type="Proteomes" id="UP000187367"/>
    </source>
</evidence>
<dbReference type="Pfam" id="PF19567">
    <property type="entry name" value="CpsB_CapC"/>
    <property type="match status" value="1"/>
</dbReference>
<name>A0A1R1S0W2_9BACI</name>
<dbReference type="Proteomes" id="UP000187367">
    <property type="component" value="Unassembled WGS sequence"/>
</dbReference>
<evidence type="ECO:0000256" key="1">
    <source>
        <dbReference type="ARBA" id="ARBA00005750"/>
    </source>
</evidence>
<dbReference type="AlphaFoldDB" id="A0A1R1S0W2"/>
<dbReference type="InterPro" id="IPR016195">
    <property type="entry name" value="Pol/histidinol_Pase-like"/>
</dbReference>
<dbReference type="SUPFAM" id="SSF89550">
    <property type="entry name" value="PHP domain-like"/>
    <property type="match status" value="1"/>
</dbReference>
<protein>
    <recommendedName>
        <fullName evidence="5">Tyrosine-protein phosphatase</fullName>
        <ecNumber evidence="5">3.1.3.48</ecNumber>
    </recommendedName>
</protein>
<dbReference type="InterPro" id="IPR016667">
    <property type="entry name" value="Caps_polysacc_synth_CpsB/CapC"/>
</dbReference>
<comment type="caution">
    <text evidence="6">The sequence shown here is derived from an EMBL/GenBank/DDBJ whole genome shotgun (WGS) entry which is preliminary data.</text>
</comment>
<keyword evidence="2 5" id="KW-0378">Hydrolase</keyword>
<comment type="similarity">
    <text evidence="1 5">Belongs to the metallo-dependent hydrolases superfamily. CpsB/CapC family.</text>
</comment>
<reference evidence="6 7" key="1">
    <citation type="submission" date="2017-01" db="EMBL/GenBank/DDBJ databases">
        <title>Bacillus phylogenomics.</title>
        <authorList>
            <person name="Dunlap C."/>
        </authorList>
    </citation>
    <scope>NUCLEOTIDE SEQUENCE [LARGE SCALE GENOMIC DNA]</scope>
    <source>
        <strain evidence="6 7">NRRL B-41282</strain>
    </source>
</reference>
<proteinExistence type="inferred from homology"/>
<evidence type="ECO:0000313" key="6">
    <source>
        <dbReference type="EMBL" id="OMI08960.1"/>
    </source>
</evidence>